<proteinExistence type="predicted"/>
<reference evidence="2" key="1">
    <citation type="submission" date="2014-11" db="EMBL/GenBank/DDBJ databases">
        <authorList>
            <person name="Geib S."/>
        </authorList>
    </citation>
    <scope>NUCLEOTIDE SEQUENCE</scope>
</reference>
<dbReference type="Gene3D" id="2.120.10.80">
    <property type="entry name" value="Kelch-type beta propeller"/>
    <property type="match status" value="1"/>
</dbReference>
<keyword evidence="1" id="KW-0880">Kelch repeat</keyword>
<gene>
    <name evidence="2" type="primary">KLHL5_11</name>
    <name evidence="2" type="ORF">g.15638</name>
</gene>
<dbReference type="InterPro" id="IPR015915">
    <property type="entry name" value="Kelch-typ_b-propeller"/>
</dbReference>
<protein>
    <submittedName>
        <fullName evidence="2">Kelch-like protein 5</fullName>
    </submittedName>
</protein>
<dbReference type="InterPro" id="IPR006652">
    <property type="entry name" value="Kelch_1"/>
</dbReference>
<accession>A0A0A1XR72</accession>
<dbReference type="EMBL" id="GBXI01000776">
    <property type="protein sequence ID" value="JAD13516.1"/>
    <property type="molecule type" value="Transcribed_RNA"/>
</dbReference>
<reference evidence="2" key="2">
    <citation type="journal article" date="2015" name="Gigascience">
        <title>Reconstructing a comprehensive transcriptome assembly of a white-pupal translocated strain of the pest fruit fly Bactrocera cucurbitae.</title>
        <authorList>
            <person name="Sim S.B."/>
            <person name="Calla B."/>
            <person name="Hall B."/>
            <person name="DeRego T."/>
            <person name="Geib S.M."/>
        </authorList>
    </citation>
    <scope>NUCLEOTIDE SEQUENCE</scope>
</reference>
<dbReference type="AlphaFoldDB" id="A0A0A1XR72"/>
<dbReference type="GeneID" id="105214873"/>
<organism evidence="2">
    <name type="scientific">Zeugodacus cucurbitae</name>
    <name type="common">Melon fruit fly</name>
    <name type="synonym">Bactrocera cucurbitae</name>
    <dbReference type="NCBI Taxonomy" id="28588"/>
    <lineage>
        <taxon>Eukaryota</taxon>
        <taxon>Metazoa</taxon>
        <taxon>Ecdysozoa</taxon>
        <taxon>Arthropoda</taxon>
        <taxon>Hexapoda</taxon>
        <taxon>Insecta</taxon>
        <taxon>Pterygota</taxon>
        <taxon>Neoptera</taxon>
        <taxon>Endopterygota</taxon>
        <taxon>Diptera</taxon>
        <taxon>Brachycera</taxon>
        <taxon>Muscomorpha</taxon>
        <taxon>Tephritoidea</taxon>
        <taxon>Tephritidae</taxon>
        <taxon>Zeugodacus</taxon>
        <taxon>Zeugodacus</taxon>
    </lineage>
</organism>
<dbReference type="InterPro" id="IPR052392">
    <property type="entry name" value="Kelch-BTB_domain-containing"/>
</dbReference>
<evidence type="ECO:0000256" key="1">
    <source>
        <dbReference type="ARBA" id="ARBA00022441"/>
    </source>
</evidence>
<dbReference type="Pfam" id="PF24681">
    <property type="entry name" value="Kelch_KLHDC2_KLHL20_DRC7"/>
    <property type="match status" value="1"/>
</dbReference>
<dbReference type="SMART" id="SM00612">
    <property type="entry name" value="Kelch"/>
    <property type="match status" value="5"/>
</dbReference>
<evidence type="ECO:0000313" key="2">
    <source>
        <dbReference type="EMBL" id="JAD13516.1"/>
    </source>
</evidence>
<dbReference type="PANTHER" id="PTHR46375">
    <property type="entry name" value="KELCH REPEAT AND BTB DOMAIN-CONTAINING PROTEIN 13-RELATED"/>
    <property type="match status" value="1"/>
</dbReference>
<name>A0A0A1XR72_ZEUCU</name>
<dbReference type="PANTHER" id="PTHR46375:SF3">
    <property type="entry name" value="KELCH REPEAT AND BTB DOMAIN-CONTAINING PROTEIN 13"/>
    <property type="match status" value="1"/>
</dbReference>
<dbReference type="PRINTS" id="PR00501">
    <property type="entry name" value="KELCHREPEAT"/>
</dbReference>
<dbReference type="OrthoDB" id="7940062at2759"/>
<dbReference type="SUPFAM" id="SSF117281">
    <property type="entry name" value="Kelch motif"/>
    <property type="match status" value="1"/>
</dbReference>
<sequence>MTNEEQKTLIAVPTRIFKVGYILKFDRTLQEWQKCAEIKERETFAYKVAVLGNSLIFIAGCYDSLDGGSDVVYSYNLETKEWSNMARLLDTREGLCVAQLDDVIYAIGGVSQRYEKLKSVERYDPSIGKWEDVPPMRTPRVGATAVALHGKIYVIGGSFKSYQNSMECYDPQINRWRRCADMAETRTWLSATAHKGYIYVLGGMNIKYLDTVERYDPVYDRWAKICPLSVARKNICTFSLDNRLWAVGGQNNGESNVVELYDEENDKWIEQKALPFGGVYEHLWVRTNLANQLTDI</sequence>